<proteinExistence type="predicted"/>
<accession>A0ABP9GEM3</accession>
<feature type="compositionally biased region" description="Basic residues" evidence="1">
    <location>
        <begin position="79"/>
        <end position="91"/>
    </location>
</feature>
<reference evidence="3" key="1">
    <citation type="journal article" date="2019" name="Int. J. Syst. Evol. Microbiol.">
        <title>The Global Catalogue of Microorganisms (GCM) 10K type strain sequencing project: providing services to taxonomists for standard genome sequencing and annotation.</title>
        <authorList>
            <consortium name="The Broad Institute Genomics Platform"/>
            <consortium name="The Broad Institute Genome Sequencing Center for Infectious Disease"/>
            <person name="Wu L."/>
            <person name="Ma J."/>
        </authorList>
    </citation>
    <scope>NUCLEOTIDE SEQUENCE [LARGE SCALE GENOMIC DNA]</scope>
    <source>
        <strain evidence="3">JCM 18123</strain>
    </source>
</reference>
<dbReference type="EMBL" id="BAABIK010000009">
    <property type="protein sequence ID" value="GAA4939355.1"/>
    <property type="molecule type" value="Genomic_DNA"/>
</dbReference>
<gene>
    <name evidence="2" type="ORF">GCM10023224_21020</name>
</gene>
<evidence type="ECO:0000313" key="3">
    <source>
        <dbReference type="Proteomes" id="UP001499993"/>
    </source>
</evidence>
<feature type="region of interest" description="Disordered" evidence="1">
    <location>
        <begin position="47"/>
        <end position="91"/>
    </location>
</feature>
<sequence length="112" mass="12179">MTEEPGTPRLAHRRWDCRLCSRPSSGDACNYCGNPWEANLSLPPLPHHLPHHLPHDLPAAPERGRAPAPARPSAPPHTTRPRGRARPRAARVRAFVLALRPAPPDGGGETPP</sequence>
<organism evidence="2 3">
    <name type="scientific">Streptomonospora halophila</name>
    <dbReference type="NCBI Taxonomy" id="427369"/>
    <lineage>
        <taxon>Bacteria</taxon>
        <taxon>Bacillati</taxon>
        <taxon>Actinomycetota</taxon>
        <taxon>Actinomycetes</taxon>
        <taxon>Streptosporangiales</taxon>
        <taxon>Nocardiopsidaceae</taxon>
        <taxon>Streptomonospora</taxon>
    </lineage>
</organism>
<evidence type="ECO:0000313" key="2">
    <source>
        <dbReference type="EMBL" id="GAA4939355.1"/>
    </source>
</evidence>
<name>A0ABP9GEM3_9ACTN</name>
<evidence type="ECO:0000256" key="1">
    <source>
        <dbReference type="SAM" id="MobiDB-lite"/>
    </source>
</evidence>
<comment type="caution">
    <text evidence="2">The sequence shown here is derived from an EMBL/GenBank/DDBJ whole genome shotgun (WGS) entry which is preliminary data.</text>
</comment>
<keyword evidence="3" id="KW-1185">Reference proteome</keyword>
<protein>
    <submittedName>
        <fullName evidence="2">Uncharacterized protein</fullName>
    </submittedName>
</protein>
<dbReference type="Proteomes" id="UP001499993">
    <property type="component" value="Unassembled WGS sequence"/>
</dbReference>